<keyword evidence="9 12" id="KW-0201">Cytochrome c-type biogenesis</keyword>
<dbReference type="EMBL" id="JBHTMN010000014">
    <property type="protein sequence ID" value="MFD1384225.1"/>
    <property type="molecule type" value="Genomic_DNA"/>
</dbReference>
<dbReference type="NCBIfam" id="TIGR03141">
    <property type="entry name" value="cytochro_ccmD"/>
    <property type="match status" value="1"/>
</dbReference>
<feature type="transmembrane region" description="Helical" evidence="12">
    <location>
        <begin position="20"/>
        <end position="37"/>
    </location>
</feature>
<evidence type="ECO:0000256" key="10">
    <source>
        <dbReference type="ARBA" id="ARBA00022989"/>
    </source>
</evidence>
<dbReference type="Pfam" id="PF04995">
    <property type="entry name" value="CcmD"/>
    <property type="match status" value="1"/>
</dbReference>
<evidence type="ECO:0000256" key="7">
    <source>
        <dbReference type="ARBA" id="ARBA00022519"/>
    </source>
</evidence>
<evidence type="ECO:0000256" key="4">
    <source>
        <dbReference type="ARBA" id="ARBA00016461"/>
    </source>
</evidence>
<comment type="function">
    <text evidence="1 12">Required for the export of heme to the periplasm for the biogenesis of c-type cytochromes.</text>
</comment>
<keyword evidence="8 12" id="KW-0812">Transmembrane</keyword>
<keyword evidence="7 12" id="KW-0997">Cell inner membrane</keyword>
<dbReference type="InterPro" id="IPR052075">
    <property type="entry name" value="Heme_exporter_D"/>
</dbReference>
<keyword evidence="10 12" id="KW-1133">Transmembrane helix</keyword>
<evidence type="ECO:0000256" key="8">
    <source>
        <dbReference type="ARBA" id="ARBA00022692"/>
    </source>
</evidence>
<evidence type="ECO:0000256" key="9">
    <source>
        <dbReference type="ARBA" id="ARBA00022748"/>
    </source>
</evidence>
<gene>
    <name evidence="13" type="primary">ccmD</name>
    <name evidence="13" type="ORF">ACFQ45_12670</name>
</gene>
<dbReference type="Proteomes" id="UP001597059">
    <property type="component" value="Unassembled WGS sequence"/>
</dbReference>
<comment type="similarity">
    <text evidence="3 12">Belongs to the CcmD/CycX/HelD family.</text>
</comment>
<keyword evidence="11 12" id="KW-0472">Membrane</keyword>
<evidence type="ECO:0000256" key="3">
    <source>
        <dbReference type="ARBA" id="ARBA00008741"/>
    </source>
</evidence>
<comment type="subcellular location">
    <subcellularLocation>
        <location evidence="2 12">Cell inner membrane</location>
        <topology evidence="2 12">Single-pass membrane protein</topology>
    </subcellularLocation>
</comment>
<evidence type="ECO:0000313" key="13">
    <source>
        <dbReference type="EMBL" id="MFD1384225.1"/>
    </source>
</evidence>
<evidence type="ECO:0000313" key="14">
    <source>
        <dbReference type="Proteomes" id="UP001597059"/>
    </source>
</evidence>
<accession>A0ABW4B4D2</accession>
<keyword evidence="6 12" id="KW-1003">Cell membrane</keyword>
<dbReference type="RefSeq" id="WP_377368246.1">
    <property type="nucleotide sequence ID" value="NZ_JBHTMN010000014.1"/>
</dbReference>
<keyword evidence="5 12" id="KW-0813">Transport</keyword>
<evidence type="ECO:0000256" key="12">
    <source>
        <dbReference type="RuleBase" id="RU363101"/>
    </source>
</evidence>
<dbReference type="PANTHER" id="PTHR37531:SF1">
    <property type="entry name" value="HEME EXPORTER PROTEIN D"/>
    <property type="match status" value="1"/>
</dbReference>
<keyword evidence="14" id="KW-1185">Reference proteome</keyword>
<evidence type="ECO:0000256" key="6">
    <source>
        <dbReference type="ARBA" id="ARBA00022475"/>
    </source>
</evidence>
<organism evidence="13 14">
    <name type="scientific">Rhodanobacter aciditrophus</name>
    <dbReference type="NCBI Taxonomy" id="1623218"/>
    <lineage>
        <taxon>Bacteria</taxon>
        <taxon>Pseudomonadati</taxon>
        <taxon>Pseudomonadota</taxon>
        <taxon>Gammaproteobacteria</taxon>
        <taxon>Lysobacterales</taxon>
        <taxon>Rhodanobacteraceae</taxon>
        <taxon>Rhodanobacter</taxon>
    </lineage>
</organism>
<evidence type="ECO:0000256" key="2">
    <source>
        <dbReference type="ARBA" id="ARBA00004377"/>
    </source>
</evidence>
<evidence type="ECO:0000256" key="1">
    <source>
        <dbReference type="ARBA" id="ARBA00002442"/>
    </source>
</evidence>
<comment type="caution">
    <text evidence="13">The sequence shown here is derived from an EMBL/GenBank/DDBJ whole genome shotgun (WGS) entry which is preliminary data.</text>
</comment>
<evidence type="ECO:0000256" key="5">
    <source>
        <dbReference type="ARBA" id="ARBA00022448"/>
    </source>
</evidence>
<dbReference type="PANTHER" id="PTHR37531">
    <property type="entry name" value="HEME EXPORTER PROTEIN D"/>
    <property type="match status" value="1"/>
</dbReference>
<proteinExistence type="inferred from homology"/>
<protein>
    <recommendedName>
        <fullName evidence="4 12">Heme exporter protein D</fullName>
    </recommendedName>
</protein>
<reference evidence="14" key="1">
    <citation type="journal article" date="2019" name="Int. J. Syst. Evol. Microbiol.">
        <title>The Global Catalogue of Microorganisms (GCM) 10K type strain sequencing project: providing services to taxonomists for standard genome sequencing and annotation.</title>
        <authorList>
            <consortium name="The Broad Institute Genomics Platform"/>
            <consortium name="The Broad Institute Genome Sequencing Center for Infectious Disease"/>
            <person name="Wu L."/>
            <person name="Ma J."/>
        </authorList>
    </citation>
    <scope>NUCLEOTIDE SEQUENCE [LARGE SCALE GENOMIC DNA]</scope>
    <source>
        <strain evidence="14">JCM 30774</strain>
    </source>
</reference>
<name>A0ABW4B4D2_9GAMM</name>
<dbReference type="InterPro" id="IPR007078">
    <property type="entry name" value="Haem_export_protD_CcmD"/>
</dbReference>
<sequence>MAFDSLSDFFQMGTHGSYVWSTYAISFLALAGLFLSTRMQRKQLTKSLKKRYRREQDR</sequence>
<evidence type="ECO:0000256" key="11">
    <source>
        <dbReference type="ARBA" id="ARBA00023136"/>
    </source>
</evidence>